<keyword evidence="3" id="KW-1185">Reference proteome</keyword>
<comment type="caution">
    <text evidence="2">The sequence shown here is derived from an EMBL/GenBank/DDBJ whole genome shotgun (WGS) entry which is preliminary data.</text>
</comment>
<evidence type="ECO:0000313" key="3">
    <source>
        <dbReference type="Proteomes" id="UP001066276"/>
    </source>
</evidence>
<feature type="region of interest" description="Disordered" evidence="1">
    <location>
        <begin position="58"/>
        <end position="83"/>
    </location>
</feature>
<dbReference type="EMBL" id="JANPWB010000010">
    <property type="protein sequence ID" value="KAJ1140243.1"/>
    <property type="molecule type" value="Genomic_DNA"/>
</dbReference>
<evidence type="ECO:0000256" key="1">
    <source>
        <dbReference type="SAM" id="MobiDB-lite"/>
    </source>
</evidence>
<evidence type="ECO:0000313" key="2">
    <source>
        <dbReference type="EMBL" id="KAJ1140243.1"/>
    </source>
</evidence>
<sequence length="83" mass="9124">MARRQRHNFRDTEITVTIREAQDKGGPPTGAQRSCAAPSKEQATKVREQALPEVELQAGSPTPFVGSVEQQDKDPPVLDVEQI</sequence>
<proteinExistence type="predicted"/>
<protein>
    <submittedName>
        <fullName evidence="2">Uncharacterized protein</fullName>
    </submittedName>
</protein>
<name>A0AAV7QJ79_PLEWA</name>
<feature type="region of interest" description="Disordered" evidence="1">
    <location>
        <begin position="21"/>
        <end position="42"/>
    </location>
</feature>
<accession>A0AAV7QJ79</accession>
<organism evidence="2 3">
    <name type="scientific">Pleurodeles waltl</name>
    <name type="common">Iberian ribbed newt</name>
    <dbReference type="NCBI Taxonomy" id="8319"/>
    <lineage>
        <taxon>Eukaryota</taxon>
        <taxon>Metazoa</taxon>
        <taxon>Chordata</taxon>
        <taxon>Craniata</taxon>
        <taxon>Vertebrata</taxon>
        <taxon>Euteleostomi</taxon>
        <taxon>Amphibia</taxon>
        <taxon>Batrachia</taxon>
        <taxon>Caudata</taxon>
        <taxon>Salamandroidea</taxon>
        <taxon>Salamandridae</taxon>
        <taxon>Pleurodelinae</taxon>
        <taxon>Pleurodeles</taxon>
    </lineage>
</organism>
<dbReference type="AlphaFoldDB" id="A0AAV7QJ79"/>
<reference evidence="2" key="1">
    <citation type="journal article" date="2022" name="bioRxiv">
        <title>Sequencing and chromosome-scale assembly of the giantPleurodeles waltlgenome.</title>
        <authorList>
            <person name="Brown T."/>
            <person name="Elewa A."/>
            <person name="Iarovenko S."/>
            <person name="Subramanian E."/>
            <person name="Araus A.J."/>
            <person name="Petzold A."/>
            <person name="Susuki M."/>
            <person name="Suzuki K.-i.T."/>
            <person name="Hayashi T."/>
            <person name="Toyoda A."/>
            <person name="Oliveira C."/>
            <person name="Osipova E."/>
            <person name="Leigh N.D."/>
            <person name="Simon A."/>
            <person name="Yun M.H."/>
        </authorList>
    </citation>
    <scope>NUCLEOTIDE SEQUENCE</scope>
    <source>
        <strain evidence="2">20211129_DDA</strain>
        <tissue evidence="2">Liver</tissue>
    </source>
</reference>
<dbReference type="Proteomes" id="UP001066276">
    <property type="component" value="Chromosome 6"/>
</dbReference>
<gene>
    <name evidence="2" type="ORF">NDU88_006600</name>
</gene>